<gene>
    <name evidence="3" type="ORF">HU738_003395</name>
    <name evidence="2" type="ORF">HU738_01230</name>
</gene>
<evidence type="ECO:0000256" key="1">
    <source>
        <dbReference type="SAM" id="MobiDB-lite"/>
    </source>
</evidence>
<reference evidence="2 4" key="1">
    <citation type="journal article" date="2020" name="Microorganisms">
        <title>Reliable Identification of Environmental Pseudomonas Isolates Using the rpoD Gene.</title>
        <authorList>
            <consortium name="The Broad Institute Genome Sequencing Platform"/>
            <person name="Girard L."/>
            <person name="Lood C."/>
            <person name="Rokni-Zadeh H."/>
            <person name="van Noort V."/>
            <person name="Lavigne R."/>
            <person name="De Mot R."/>
        </authorList>
    </citation>
    <scope>NUCLEOTIDE SEQUENCE</scope>
    <source>
        <strain evidence="2 4">RW4S2</strain>
    </source>
</reference>
<accession>A0A923K237</accession>
<dbReference type="RefSeq" id="WP_186600976.1">
    <property type="nucleotide sequence ID" value="NZ_JABWRP020000002.1"/>
</dbReference>
<dbReference type="EMBL" id="JABWRP020000002">
    <property type="protein sequence ID" value="MBV4540085.1"/>
    <property type="molecule type" value="Genomic_DNA"/>
</dbReference>
<name>A0A923K237_9PSED</name>
<evidence type="ECO:0000313" key="3">
    <source>
        <dbReference type="EMBL" id="MBV4540085.1"/>
    </source>
</evidence>
<organism evidence="2">
    <name type="scientific">Pseudomonas vlassakiae</name>
    <dbReference type="NCBI Taxonomy" id="485888"/>
    <lineage>
        <taxon>Bacteria</taxon>
        <taxon>Pseudomonadati</taxon>
        <taxon>Pseudomonadota</taxon>
        <taxon>Gammaproteobacteria</taxon>
        <taxon>Pseudomonadales</taxon>
        <taxon>Pseudomonadaceae</taxon>
        <taxon>Pseudomonas</taxon>
    </lineage>
</organism>
<feature type="region of interest" description="Disordered" evidence="1">
    <location>
        <begin position="1"/>
        <end position="23"/>
    </location>
</feature>
<keyword evidence="4" id="KW-1185">Reference proteome</keyword>
<evidence type="ECO:0000313" key="4">
    <source>
        <dbReference type="Proteomes" id="UP000628137"/>
    </source>
</evidence>
<feature type="compositionally biased region" description="Basic and acidic residues" evidence="1">
    <location>
        <begin position="1"/>
        <end position="17"/>
    </location>
</feature>
<dbReference type="AlphaFoldDB" id="A0A923K237"/>
<comment type="caution">
    <text evidence="2">The sequence shown here is derived from an EMBL/GenBank/DDBJ whole genome shotgun (WGS) entry which is preliminary data.</text>
</comment>
<sequence>MEKTGLPKIDCDGRHQSSESLPRAAQHDLPLCPNRMIIAVEAVRGIGFALELLREHLHLRASAGLVYSQDANCYFLQLDDLDRFENKRVGMIDAVSTMPIRSGEIFRQEISTWTSLEISRVIEPDQVKALTELGLVSTSA</sequence>
<protein>
    <submittedName>
        <fullName evidence="2">Uncharacterized protein</fullName>
    </submittedName>
</protein>
<reference evidence="3" key="3">
    <citation type="submission" date="2021-06" db="EMBL/GenBank/DDBJ databases">
        <title>Updating the genus Pseudomonas: Description of 43 new species and partition of the Pseudomonas putida group.</title>
        <authorList>
            <person name="Girard L."/>
            <person name="Lood C."/>
            <person name="Vandamme P."/>
            <person name="Rokni-Zadeh H."/>
            <person name="Van Noort V."/>
            <person name="Hofte M."/>
            <person name="Lavigne R."/>
            <person name="De Mot R."/>
        </authorList>
    </citation>
    <scope>NUCLEOTIDE SEQUENCE</scope>
    <source>
        <strain evidence="3">RW4S2</strain>
    </source>
</reference>
<reference evidence="2" key="2">
    <citation type="submission" date="2020-07" db="EMBL/GenBank/DDBJ databases">
        <authorList>
            <person name="Lood C."/>
            <person name="Girard L."/>
        </authorList>
    </citation>
    <scope>NUCLEOTIDE SEQUENCE</scope>
    <source>
        <strain evidence="2">RW4S2</strain>
    </source>
</reference>
<proteinExistence type="predicted"/>
<dbReference type="EMBL" id="JABWRP010000001">
    <property type="protein sequence ID" value="MBC3469169.1"/>
    <property type="molecule type" value="Genomic_DNA"/>
</dbReference>
<evidence type="ECO:0000313" key="2">
    <source>
        <dbReference type="EMBL" id="MBC3469169.1"/>
    </source>
</evidence>
<dbReference type="Proteomes" id="UP000628137">
    <property type="component" value="Unassembled WGS sequence"/>
</dbReference>